<feature type="transmembrane region" description="Helical" evidence="17">
    <location>
        <begin position="313"/>
        <end position="338"/>
    </location>
</feature>
<evidence type="ECO:0000256" key="17">
    <source>
        <dbReference type="SAM" id="Phobius"/>
    </source>
</evidence>
<evidence type="ECO:0000256" key="1">
    <source>
        <dbReference type="ARBA" id="ARBA00004651"/>
    </source>
</evidence>
<dbReference type="Proteomes" id="UP000515163">
    <property type="component" value="Unplaced"/>
</dbReference>
<evidence type="ECO:0000256" key="14">
    <source>
        <dbReference type="PIRSR" id="PIRSR600175-2"/>
    </source>
</evidence>
<keyword evidence="3" id="KW-1003">Cell membrane</keyword>
<feature type="transmembrane region" description="Helical" evidence="17">
    <location>
        <begin position="111"/>
        <end position="144"/>
    </location>
</feature>
<feature type="disulfide bond" evidence="14">
    <location>
        <begin position="156"/>
        <end position="165"/>
    </location>
</feature>
<feature type="transmembrane region" description="Helical" evidence="17">
    <location>
        <begin position="204"/>
        <end position="225"/>
    </location>
</feature>
<dbReference type="InterPro" id="IPR000175">
    <property type="entry name" value="Na/ntran_symport"/>
</dbReference>
<evidence type="ECO:0000256" key="10">
    <source>
        <dbReference type="ARBA" id="ARBA00023136"/>
    </source>
</evidence>
<dbReference type="GO" id="GO:0005886">
    <property type="term" value="C:plasma membrane"/>
    <property type="evidence" value="ECO:0007669"/>
    <property type="project" value="UniProtKB-SubCell"/>
</dbReference>
<keyword evidence="8 17" id="KW-1133">Transmembrane helix</keyword>
<feature type="binding site" evidence="13">
    <location>
        <position position="287"/>
    </location>
    <ligand>
        <name>Na(+)</name>
        <dbReference type="ChEBI" id="CHEBI:29101"/>
        <label>1</label>
    </ligand>
</feature>
<dbReference type="AlphaFoldDB" id="A0A6P8IKX2"/>
<feature type="binding site" evidence="13">
    <location>
        <position position="319"/>
    </location>
    <ligand>
        <name>Na(+)</name>
        <dbReference type="ChEBI" id="CHEBI:29101"/>
        <label>1</label>
    </ligand>
</feature>
<evidence type="ECO:0000256" key="7">
    <source>
        <dbReference type="ARBA" id="ARBA00022847"/>
    </source>
</evidence>
<dbReference type="GO" id="GO:0006865">
    <property type="term" value="P:amino acid transport"/>
    <property type="evidence" value="ECO:0007669"/>
    <property type="project" value="TreeGrafter"/>
</dbReference>
<keyword evidence="11 14" id="KW-1015">Disulfide bond</keyword>
<keyword evidence="5 13" id="KW-0479">Metal-binding</keyword>
<feature type="transmembrane region" description="Helical" evidence="17">
    <location>
        <begin position="527"/>
        <end position="548"/>
    </location>
</feature>
<keyword evidence="18" id="KW-1185">Reference proteome</keyword>
<evidence type="ECO:0000256" key="8">
    <source>
        <dbReference type="ARBA" id="ARBA00022989"/>
    </source>
</evidence>
<evidence type="ECO:0000256" key="3">
    <source>
        <dbReference type="ARBA" id="ARBA00022475"/>
    </source>
</evidence>
<name>A0A6P8IKX2_ACTTE</name>
<keyword evidence="10 17" id="KW-0472">Membrane</keyword>
<feature type="transmembrane region" description="Helical" evidence="17">
    <location>
        <begin position="451"/>
        <end position="472"/>
    </location>
</feature>
<evidence type="ECO:0000313" key="18">
    <source>
        <dbReference type="Proteomes" id="UP000515163"/>
    </source>
</evidence>
<organism evidence="18 19">
    <name type="scientific">Actinia tenebrosa</name>
    <name type="common">Australian red waratah sea anemone</name>
    <dbReference type="NCBI Taxonomy" id="6105"/>
    <lineage>
        <taxon>Eukaryota</taxon>
        <taxon>Metazoa</taxon>
        <taxon>Cnidaria</taxon>
        <taxon>Anthozoa</taxon>
        <taxon>Hexacorallia</taxon>
        <taxon>Actiniaria</taxon>
        <taxon>Actiniidae</taxon>
        <taxon>Actinia</taxon>
    </lineage>
</organism>
<dbReference type="GO" id="GO:0046872">
    <property type="term" value="F:metal ion binding"/>
    <property type="evidence" value="ECO:0007669"/>
    <property type="project" value="UniProtKB-KW"/>
</dbReference>
<feature type="transmembrane region" description="Helical" evidence="17">
    <location>
        <begin position="71"/>
        <end position="91"/>
    </location>
</feature>
<gene>
    <name evidence="19" type="primary">LOC116302225</name>
</gene>
<dbReference type="InParanoid" id="A0A6P8IKX2"/>
<dbReference type="PROSITE" id="PS50267">
    <property type="entry name" value="NA_NEUROTRAN_SYMP_3"/>
    <property type="match status" value="1"/>
</dbReference>
<comment type="similarity">
    <text evidence="15">Belongs to the sodium:neurotransmitter symporter (SNF) (TC 2.A.22) family.</text>
</comment>
<feature type="binding site" evidence="13">
    <location>
        <position position="387"/>
    </location>
    <ligand>
        <name>Na(+)</name>
        <dbReference type="ChEBI" id="CHEBI:29101"/>
        <label>1</label>
    </ligand>
</feature>
<dbReference type="Pfam" id="PF00209">
    <property type="entry name" value="SNF"/>
    <property type="match status" value="1"/>
</dbReference>
<evidence type="ECO:0000256" key="9">
    <source>
        <dbReference type="ARBA" id="ARBA00023053"/>
    </source>
</evidence>
<keyword evidence="4 15" id="KW-0812">Transmembrane</keyword>
<evidence type="ECO:0000256" key="15">
    <source>
        <dbReference type="RuleBase" id="RU003732"/>
    </source>
</evidence>
<feature type="binding site" evidence="13">
    <location>
        <position position="388"/>
    </location>
    <ligand>
        <name>Na(+)</name>
        <dbReference type="ChEBI" id="CHEBI:29101"/>
        <label>1</label>
    </ligand>
</feature>
<evidence type="ECO:0000313" key="19">
    <source>
        <dbReference type="RefSeq" id="XP_031567315.1"/>
    </source>
</evidence>
<dbReference type="PANTHER" id="PTHR11616">
    <property type="entry name" value="SODIUM/CHLORIDE DEPENDENT TRANSPORTER"/>
    <property type="match status" value="1"/>
</dbReference>
<evidence type="ECO:0000256" key="13">
    <source>
        <dbReference type="PIRSR" id="PIRSR600175-1"/>
    </source>
</evidence>
<feature type="transmembrane region" description="Helical" evidence="17">
    <location>
        <begin position="42"/>
        <end position="59"/>
    </location>
</feature>
<dbReference type="GO" id="GO:0090493">
    <property type="term" value="P:catecholamine uptake"/>
    <property type="evidence" value="ECO:0007669"/>
    <property type="project" value="UniProtKB-ARBA"/>
</dbReference>
<feature type="transmembrane region" description="Helical" evidence="17">
    <location>
        <begin position="358"/>
        <end position="384"/>
    </location>
</feature>
<keyword evidence="2 15" id="KW-0813">Transport</keyword>
<dbReference type="GeneID" id="116302225"/>
<protein>
    <recommendedName>
        <fullName evidence="15">Transporter</fullName>
    </recommendedName>
</protein>
<dbReference type="KEGG" id="aten:116302225"/>
<proteinExistence type="inferred from homology"/>
<feature type="transmembrane region" description="Helical" evidence="17">
    <location>
        <begin position="414"/>
        <end position="439"/>
    </location>
</feature>
<dbReference type="PRINTS" id="PR00176">
    <property type="entry name" value="NANEUSMPORT"/>
</dbReference>
<feature type="binding site" evidence="13">
    <location>
        <position position="52"/>
    </location>
    <ligand>
        <name>Na(+)</name>
        <dbReference type="ChEBI" id="CHEBI:29101"/>
        <label>1</label>
    </ligand>
</feature>
<feature type="region of interest" description="Disordered" evidence="16">
    <location>
        <begin position="1"/>
        <end position="24"/>
    </location>
</feature>
<reference evidence="19" key="1">
    <citation type="submission" date="2025-08" db="UniProtKB">
        <authorList>
            <consortium name="RefSeq"/>
        </authorList>
    </citation>
    <scope>IDENTIFICATION</scope>
    <source>
        <tissue evidence="19">Tentacle</tissue>
    </source>
</reference>
<keyword evidence="6" id="KW-0532">Neurotransmitter transport</keyword>
<evidence type="ECO:0000256" key="6">
    <source>
        <dbReference type="ARBA" id="ARBA00022775"/>
    </source>
</evidence>
<keyword evidence="7 15" id="KW-0769">Symport</keyword>
<dbReference type="InterPro" id="IPR037272">
    <property type="entry name" value="SNS_sf"/>
</dbReference>
<keyword evidence="9 13" id="KW-0915">Sodium</keyword>
<accession>A0A6P8IKX2</accession>
<dbReference type="GO" id="GO:0015378">
    <property type="term" value="F:sodium:chloride symporter activity"/>
    <property type="evidence" value="ECO:0007669"/>
    <property type="project" value="UniProtKB-ARBA"/>
</dbReference>
<feature type="binding site" evidence="13">
    <location>
        <position position="57"/>
    </location>
    <ligand>
        <name>Na(+)</name>
        <dbReference type="ChEBI" id="CHEBI:29101"/>
        <label>1</label>
    </ligand>
</feature>
<dbReference type="GO" id="GO:0008504">
    <property type="term" value="F:monoamine transmembrane transporter activity"/>
    <property type="evidence" value="ECO:0007669"/>
    <property type="project" value="UniProtKB-ARBA"/>
</dbReference>
<evidence type="ECO:0000256" key="4">
    <source>
        <dbReference type="ARBA" id="ARBA00022692"/>
    </source>
</evidence>
<sequence>MKDCRILPMGISDKHDEDEEGENKELEIKDLSKTRERWDRKVEFLFACVGFAVGYGNVWRFPYLCFKNGGGAFLIPYILFLFLGGVPLFFLELSVGQLCQEGPIKAWQKICPLLSGIGFAMITISFLVSIYYNIILAWSIYYLYSSFLTDIPWVGCHHPWNTPECYQWNATGTNMTGVSPSRQFLIHNVLEITSSIDQPGSLNVKLTVCLLIAWVLVYFCIWRGIRTTGKVVYVTATLPYVILVILLVKGLTLPGAANGVLYYVTPQWHRLKDPAVWIDAASQILYSLTIGFGVIIAFASYNKPNNNIYKDALTISIVNCLTSALAGFVIFTIVGYMAHVQNKTVSEVASQGPGLVFIVYPAALAQLPVPHVWGVIFFLMLIALGLDSQFGQVEVVSAAIIEYYHVYLYRYRELVVLVLCVVTFLLGLSCVTQGGMYVFNLFDSFSCSLSLLFLVFLELIVIGWIYGAQRFANDIEDMTGHPVSFWWVVCWKFISPLMVFTIFIINLVQYKMITYEGESYPTWAEALGWLITLASIIWVPCVAVYKILTSNRSLLQVSEIYEEHFFKK</sequence>
<dbReference type="SUPFAM" id="SSF161070">
    <property type="entry name" value="SNF-like"/>
    <property type="match status" value="1"/>
</dbReference>
<evidence type="ECO:0000256" key="16">
    <source>
        <dbReference type="SAM" id="MobiDB-lite"/>
    </source>
</evidence>
<dbReference type="PROSITE" id="PS00610">
    <property type="entry name" value="NA_NEUROTRAN_SYMP_1"/>
    <property type="match status" value="1"/>
</dbReference>
<comment type="subcellular location">
    <subcellularLocation>
        <location evidence="1">Cell membrane</location>
        <topology evidence="1">Multi-pass membrane protein</topology>
    </subcellularLocation>
</comment>
<evidence type="ECO:0000256" key="2">
    <source>
        <dbReference type="ARBA" id="ARBA00022448"/>
    </source>
</evidence>
<feature type="binding site" evidence="13">
    <location>
        <position position="384"/>
    </location>
    <ligand>
        <name>Na(+)</name>
        <dbReference type="ChEBI" id="CHEBI:29101"/>
        <label>1</label>
    </ligand>
</feature>
<evidence type="ECO:0000256" key="11">
    <source>
        <dbReference type="ARBA" id="ARBA00023157"/>
    </source>
</evidence>
<feature type="transmembrane region" description="Helical" evidence="17">
    <location>
        <begin position="484"/>
        <end position="507"/>
    </location>
</feature>
<feature type="transmembrane region" description="Helical" evidence="17">
    <location>
        <begin position="237"/>
        <end position="264"/>
    </location>
</feature>
<evidence type="ECO:0000256" key="5">
    <source>
        <dbReference type="ARBA" id="ARBA00022723"/>
    </source>
</evidence>
<keyword evidence="12" id="KW-0325">Glycoprotein</keyword>
<feature type="transmembrane region" description="Helical" evidence="17">
    <location>
        <begin position="284"/>
        <end position="301"/>
    </location>
</feature>
<dbReference type="RefSeq" id="XP_031567315.1">
    <property type="nucleotide sequence ID" value="XM_031711455.1"/>
</dbReference>
<feature type="binding site" evidence="13">
    <location>
        <position position="53"/>
    </location>
    <ligand>
        <name>Na(+)</name>
        <dbReference type="ChEBI" id="CHEBI:29101"/>
        <label>1</label>
    </ligand>
</feature>
<dbReference type="PANTHER" id="PTHR11616:SF320">
    <property type="entry name" value="SODIUM-DEPENDENT NORADRENALINE TRANSPORTER"/>
    <property type="match status" value="1"/>
</dbReference>
<dbReference type="GO" id="GO:0006836">
    <property type="term" value="P:neurotransmitter transport"/>
    <property type="evidence" value="ECO:0007669"/>
    <property type="project" value="UniProtKB-KW"/>
</dbReference>
<dbReference type="OrthoDB" id="6581954at2759"/>
<feature type="binding site" evidence="13">
    <location>
        <position position="50"/>
    </location>
    <ligand>
        <name>Na(+)</name>
        <dbReference type="ChEBI" id="CHEBI:29101"/>
        <label>1</label>
    </ligand>
</feature>
<evidence type="ECO:0000256" key="12">
    <source>
        <dbReference type="ARBA" id="ARBA00023180"/>
    </source>
</evidence>